<feature type="domain" description="Guanylate-binding protein N-terminal" evidence="1">
    <location>
        <begin position="558"/>
        <end position="674"/>
    </location>
</feature>
<evidence type="ECO:0000313" key="2">
    <source>
        <dbReference type="EMBL" id="DAZ94402.1"/>
    </source>
</evidence>
<dbReference type="Proteomes" id="UP001146120">
    <property type="component" value="Unassembled WGS sequence"/>
</dbReference>
<evidence type="ECO:0000259" key="1">
    <source>
        <dbReference type="Pfam" id="PF02263"/>
    </source>
</evidence>
<dbReference type="InterPro" id="IPR027417">
    <property type="entry name" value="P-loop_NTPase"/>
</dbReference>
<dbReference type="AlphaFoldDB" id="A0AAV2YHC8"/>
<evidence type="ECO:0000313" key="3">
    <source>
        <dbReference type="Proteomes" id="UP001146120"/>
    </source>
</evidence>
<dbReference type="SUPFAM" id="SSF52540">
    <property type="entry name" value="P-loop containing nucleoside triphosphate hydrolases"/>
    <property type="match status" value="1"/>
</dbReference>
<dbReference type="Gene3D" id="3.40.50.300">
    <property type="entry name" value="P-loop containing nucleotide triphosphate hydrolases"/>
    <property type="match status" value="1"/>
</dbReference>
<dbReference type="Pfam" id="PF02263">
    <property type="entry name" value="GBP"/>
    <property type="match status" value="1"/>
</dbReference>
<dbReference type="EMBL" id="DAKRPA010000252">
    <property type="protein sequence ID" value="DAZ94402.1"/>
    <property type="molecule type" value="Genomic_DNA"/>
</dbReference>
<reference evidence="2" key="2">
    <citation type="journal article" date="2023" name="Microbiol Resour">
        <title>Decontamination and Annotation of the Draft Genome Sequence of the Oomycete Lagenidium giganteum ARSEF 373.</title>
        <authorList>
            <person name="Morgan W.R."/>
            <person name="Tartar A."/>
        </authorList>
    </citation>
    <scope>NUCLEOTIDE SEQUENCE</scope>
    <source>
        <strain evidence="2">ARSEF 373</strain>
    </source>
</reference>
<dbReference type="PANTHER" id="PTHR22796">
    <property type="entry name" value="URG4-RELATED"/>
    <property type="match status" value="1"/>
</dbReference>
<dbReference type="PANTHER" id="PTHR22796:SF1">
    <property type="entry name" value="VWFA DOMAIN-CONTAINING PROTEIN"/>
    <property type="match status" value="1"/>
</dbReference>
<accession>A0AAV2YHC8</accession>
<name>A0AAV2YHC8_9STRA</name>
<organism evidence="2 3">
    <name type="scientific">Lagenidium giganteum</name>
    <dbReference type="NCBI Taxonomy" id="4803"/>
    <lineage>
        <taxon>Eukaryota</taxon>
        <taxon>Sar</taxon>
        <taxon>Stramenopiles</taxon>
        <taxon>Oomycota</taxon>
        <taxon>Peronosporomycetes</taxon>
        <taxon>Pythiales</taxon>
        <taxon>Pythiaceae</taxon>
    </lineage>
</organism>
<reference evidence="2" key="1">
    <citation type="submission" date="2022-11" db="EMBL/GenBank/DDBJ databases">
        <authorList>
            <person name="Morgan W.R."/>
            <person name="Tartar A."/>
        </authorList>
    </citation>
    <scope>NUCLEOTIDE SEQUENCE</scope>
    <source>
        <strain evidence="2">ARSEF 373</strain>
    </source>
</reference>
<dbReference type="GO" id="GO:0003924">
    <property type="term" value="F:GTPase activity"/>
    <property type="evidence" value="ECO:0007669"/>
    <property type="project" value="InterPro"/>
</dbReference>
<keyword evidence="3" id="KW-1185">Reference proteome</keyword>
<sequence length="859" mass="96395">MLLKQQTAVENEIDQYLSGACEGIHAMTTVPTDSDNLPELWLFNWTSEEFFAPKKLRDTATYVLRFLTCLAPTVHCVLEGNDVRDLKAHVANMQTQQQSISSYAVDFRVEKHEQVEDGLTGTEYRVTIDDEDWQDIDTPLTMFKLWSIGDSSQPIGVYFPANQCYMSAFTAEKSSGIIIFSNEKTTRIEKWEPLLHSEHNLSFVAEYPSRSVLASFVAKTRSLALLNPDESKIVVLKFNARFSVSHTVVQLDWRKKTSLNGPPTSIVLTDNALAMVDTSGIIQIYDFISRQTCRRVGIAGPADRYHLFTGLGDQMVGCICFDKSSAARVVATAFDDNRSIPTTSPSNMVSSLEIDVTSVADKLFFLNTSSRTLHSCQFNVSVQSHKMRVSSKLNEQSKQDQKADHLLWTWFHMFEKFPVRGLLDEAPVCVSTDHPIKIYVVGSSEDAEDVRCVFRFIQTQLVALNKPLYGRNLEKDIQVLCAPSSQELPAMQTNLVLLGPFLRSLVTLVPLQVCRAENNSLTVLRNGEYHASATSHDRILQATDIARSMRFGMISLLLEAWTGQCCVISSMGKQSTGKSYFLNHLTVSSFAISGGRCTDGLWIGTRFVNSSTMLAVLDFEGLGSFERSEQEDVFLSVLNAAVSSVTIFRLDMRLDKEVDELFRRFQNGMQLIKGGSNLFQGILIMSIKDVNPLDEESVLQEFKAKLGRLVELNDEQNFVSDMYNGSVRINTSPPFRTAGYFDSLAQTEALVRNTFTATRFTGKSFLDCLRLVLAKIIALDWTSMEHSARVMKTNDLYELLPAVLRTGRLISRELALRNTIVSTAWNDLYDIDGKVVSVSLQHLIVKHPDHAYLKVDQTH</sequence>
<dbReference type="GO" id="GO:0005525">
    <property type="term" value="F:GTP binding"/>
    <property type="evidence" value="ECO:0007669"/>
    <property type="project" value="InterPro"/>
</dbReference>
<dbReference type="InterPro" id="IPR015894">
    <property type="entry name" value="Guanylate-bd_N"/>
</dbReference>
<protein>
    <recommendedName>
        <fullName evidence="1">Guanylate-binding protein N-terminal domain-containing protein</fullName>
    </recommendedName>
</protein>
<comment type="caution">
    <text evidence="2">The sequence shown here is derived from an EMBL/GenBank/DDBJ whole genome shotgun (WGS) entry which is preliminary data.</text>
</comment>
<proteinExistence type="predicted"/>
<gene>
    <name evidence="2" type="ORF">N0F65_003431</name>
</gene>